<evidence type="ECO:0000256" key="1">
    <source>
        <dbReference type="SAM" id="MobiDB-lite"/>
    </source>
</evidence>
<name>A0A8H6BZ46_CANAX</name>
<gene>
    <name evidence="2" type="ORF">FOB64_002208</name>
</gene>
<comment type="caution">
    <text evidence="2">The sequence shown here is derived from an EMBL/GenBank/DDBJ whole genome shotgun (WGS) entry which is preliminary data.</text>
</comment>
<dbReference type="Proteomes" id="UP000536275">
    <property type="component" value="Unassembled WGS sequence"/>
</dbReference>
<protein>
    <submittedName>
        <fullName evidence="2">Uncharacterized protein</fullName>
    </submittedName>
</protein>
<evidence type="ECO:0000313" key="3">
    <source>
        <dbReference type="Proteomes" id="UP000536275"/>
    </source>
</evidence>
<proteinExistence type="predicted"/>
<evidence type="ECO:0000313" key="2">
    <source>
        <dbReference type="EMBL" id="KAF6070120.1"/>
    </source>
</evidence>
<sequence>MKRLWKSQIGWKITKKCQISGWLRDGAKSNARTRRERTAMSLEGILASCMKAEKIASESQRKYSWERRPDSEKGNEDGV</sequence>
<dbReference type="AlphaFoldDB" id="A0A8H6BZ46"/>
<organism evidence="2 3">
    <name type="scientific">Candida albicans</name>
    <name type="common">Yeast</name>
    <dbReference type="NCBI Taxonomy" id="5476"/>
    <lineage>
        <taxon>Eukaryota</taxon>
        <taxon>Fungi</taxon>
        <taxon>Dikarya</taxon>
        <taxon>Ascomycota</taxon>
        <taxon>Saccharomycotina</taxon>
        <taxon>Pichiomycetes</taxon>
        <taxon>Debaryomycetaceae</taxon>
        <taxon>Candida/Lodderomyces clade</taxon>
        <taxon>Candida</taxon>
    </lineage>
</organism>
<reference evidence="2 3" key="1">
    <citation type="submission" date="2020-03" db="EMBL/GenBank/DDBJ databases">
        <title>FDA dAtabase for Regulatory Grade micrObial Sequences (FDA-ARGOS): Supporting development and validation of Infectious Disease Dx tests.</title>
        <authorList>
            <person name="Campos J."/>
            <person name="Goldberg B."/>
            <person name="Tallon L."/>
            <person name="Sadzewicz L."/>
            <person name="Vavikolanu K."/>
            <person name="Mehta A."/>
            <person name="Aluvathingal J."/>
            <person name="Nadendla S."/>
            <person name="Nandy P."/>
            <person name="Geyer C."/>
            <person name="Yan Y."/>
            <person name="Sichtig H."/>
        </authorList>
    </citation>
    <scope>NUCLEOTIDE SEQUENCE [LARGE SCALE GENOMIC DNA]</scope>
    <source>
        <strain evidence="2 3">FDAARGOS_656</strain>
    </source>
</reference>
<accession>A0A8H6BZ46</accession>
<feature type="region of interest" description="Disordered" evidence="1">
    <location>
        <begin position="56"/>
        <end position="79"/>
    </location>
</feature>
<dbReference type="EMBL" id="JABWAD010000027">
    <property type="protein sequence ID" value="KAF6070120.1"/>
    <property type="molecule type" value="Genomic_DNA"/>
</dbReference>